<keyword evidence="3" id="KW-0805">Transcription regulation</keyword>
<evidence type="ECO:0000259" key="5">
    <source>
        <dbReference type="PROSITE" id="PS50921"/>
    </source>
</evidence>
<dbReference type="Gene3D" id="3.30.450.40">
    <property type="match status" value="1"/>
</dbReference>
<protein>
    <submittedName>
        <fullName evidence="6">GAF domain-containing protein</fullName>
    </submittedName>
</protein>
<dbReference type="InterPro" id="IPR003018">
    <property type="entry name" value="GAF"/>
</dbReference>
<dbReference type="GO" id="GO:0016301">
    <property type="term" value="F:kinase activity"/>
    <property type="evidence" value="ECO:0007669"/>
    <property type="project" value="UniProtKB-KW"/>
</dbReference>
<accession>A0A3N2BEZ0</accession>
<dbReference type="SMART" id="SM01012">
    <property type="entry name" value="ANTAR"/>
    <property type="match status" value="1"/>
</dbReference>
<dbReference type="AlphaFoldDB" id="A0A3N2BEZ0"/>
<dbReference type="InterPro" id="IPR036388">
    <property type="entry name" value="WH-like_DNA-bd_sf"/>
</dbReference>
<dbReference type="InterPro" id="IPR029016">
    <property type="entry name" value="GAF-like_dom_sf"/>
</dbReference>
<dbReference type="RefSeq" id="WP_123304203.1">
    <property type="nucleotide sequence ID" value="NZ_RKHK01000001.1"/>
</dbReference>
<dbReference type="Pfam" id="PF03861">
    <property type="entry name" value="ANTAR"/>
    <property type="match status" value="1"/>
</dbReference>
<dbReference type="SMART" id="SM00065">
    <property type="entry name" value="GAF"/>
    <property type="match status" value="1"/>
</dbReference>
<keyword evidence="2" id="KW-0418">Kinase</keyword>
<evidence type="ECO:0000256" key="4">
    <source>
        <dbReference type="ARBA" id="ARBA00023163"/>
    </source>
</evidence>
<comment type="caution">
    <text evidence="6">The sequence shown here is derived from an EMBL/GenBank/DDBJ whole genome shotgun (WGS) entry which is preliminary data.</text>
</comment>
<dbReference type="InterPro" id="IPR005561">
    <property type="entry name" value="ANTAR"/>
</dbReference>
<evidence type="ECO:0000256" key="3">
    <source>
        <dbReference type="ARBA" id="ARBA00023015"/>
    </source>
</evidence>
<dbReference type="InterPro" id="IPR012074">
    <property type="entry name" value="GAF_ANTAR"/>
</dbReference>
<evidence type="ECO:0000313" key="7">
    <source>
        <dbReference type="Proteomes" id="UP000280668"/>
    </source>
</evidence>
<feature type="domain" description="ANTAR" evidence="5">
    <location>
        <begin position="165"/>
        <end position="226"/>
    </location>
</feature>
<dbReference type="SUPFAM" id="SSF52172">
    <property type="entry name" value="CheY-like"/>
    <property type="match status" value="1"/>
</dbReference>
<dbReference type="PIRSF" id="PIRSF036625">
    <property type="entry name" value="GAF_ANTAR"/>
    <property type="match status" value="1"/>
</dbReference>
<keyword evidence="4" id="KW-0804">Transcription</keyword>
<organism evidence="6 7">
    <name type="scientific">Bogoriella caseilytica</name>
    <dbReference type="NCBI Taxonomy" id="56055"/>
    <lineage>
        <taxon>Bacteria</taxon>
        <taxon>Bacillati</taxon>
        <taxon>Actinomycetota</taxon>
        <taxon>Actinomycetes</taxon>
        <taxon>Micrococcales</taxon>
        <taxon>Bogoriellaceae</taxon>
        <taxon>Bogoriella</taxon>
    </lineage>
</organism>
<dbReference type="InterPro" id="IPR011006">
    <property type="entry name" value="CheY-like_superfamily"/>
</dbReference>
<dbReference type="Gene3D" id="1.10.10.10">
    <property type="entry name" value="Winged helix-like DNA-binding domain superfamily/Winged helix DNA-binding domain"/>
    <property type="match status" value="1"/>
</dbReference>
<dbReference type="SUPFAM" id="SSF55781">
    <property type="entry name" value="GAF domain-like"/>
    <property type="match status" value="1"/>
</dbReference>
<reference evidence="6 7" key="1">
    <citation type="submission" date="2018-11" db="EMBL/GenBank/DDBJ databases">
        <title>Sequencing the genomes of 1000 actinobacteria strains.</title>
        <authorList>
            <person name="Klenk H.-P."/>
        </authorList>
    </citation>
    <scope>NUCLEOTIDE SEQUENCE [LARGE SCALE GENOMIC DNA]</scope>
    <source>
        <strain evidence="6 7">DSM 11294</strain>
    </source>
</reference>
<keyword evidence="7" id="KW-1185">Reference proteome</keyword>
<dbReference type="Pfam" id="PF01590">
    <property type="entry name" value="GAF"/>
    <property type="match status" value="1"/>
</dbReference>
<dbReference type="GO" id="GO:0003723">
    <property type="term" value="F:RNA binding"/>
    <property type="evidence" value="ECO:0007669"/>
    <property type="project" value="InterPro"/>
</dbReference>
<proteinExistence type="predicted"/>
<dbReference type="PROSITE" id="PS50921">
    <property type="entry name" value="ANTAR"/>
    <property type="match status" value="1"/>
</dbReference>
<keyword evidence="1" id="KW-0808">Transferase</keyword>
<dbReference type="OrthoDB" id="3683444at2"/>
<gene>
    <name evidence="6" type="ORF">EDD31_2218</name>
</gene>
<dbReference type="Proteomes" id="UP000280668">
    <property type="component" value="Unassembled WGS sequence"/>
</dbReference>
<evidence type="ECO:0000313" key="6">
    <source>
        <dbReference type="EMBL" id="ROR73828.1"/>
    </source>
</evidence>
<evidence type="ECO:0000256" key="2">
    <source>
        <dbReference type="ARBA" id="ARBA00022777"/>
    </source>
</evidence>
<name>A0A3N2BEZ0_9MICO</name>
<dbReference type="EMBL" id="RKHK01000001">
    <property type="protein sequence ID" value="ROR73828.1"/>
    <property type="molecule type" value="Genomic_DNA"/>
</dbReference>
<evidence type="ECO:0000256" key="1">
    <source>
        <dbReference type="ARBA" id="ARBA00022679"/>
    </source>
</evidence>
<sequence length="232" mass="25570">MYDDRLFVQTLSDFVRTLVQPYDPDAALNDLALRVAEVLQIRGAGVSLYENNKLQMVTAIPPHLKPLELFQEEHQVGPAVEAFHTGTTREISDLAAERERWPEYVAAALGTGTTSIAVLPLALEDEAFGTLTLYAERRGWPESDIAAASVLADMATAYLINASTNRQHTELNKQLSLALDSRVVIEQAKGIIAEHCGVAVAQAFEMIRNHARRHNLKVRDLADAIVSMGLRL</sequence>